<evidence type="ECO:0000256" key="6">
    <source>
        <dbReference type="ARBA" id="ARBA00022552"/>
    </source>
</evidence>
<evidence type="ECO:0000256" key="1">
    <source>
        <dbReference type="ARBA" id="ARBA00000109"/>
    </source>
</evidence>
<feature type="domain" description="DRBM" evidence="16">
    <location>
        <begin position="170"/>
        <end position="239"/>
    </location>
</feature>
<dbReference type="CDD" id="cd00593">
    <property type="entry name" value="RIBOc"/>
    <property type="match status" value="1"/>
</dbReference>
<name>A0A177EBA6_9BACT</name>
<keyword evidence="6 15" id="KW-0698">rRNA processing</keyword>
<dbReference type="RefSeq" id="WP_068540338.1">
    <property type="nucleotide sequence ID" value="NZ_LSFI01000001.1"/>
</dbReference>
<feature type="binding site" evidence="15">
    <location>
        <position position="133"/>
    </location>
    <ligand>
        <name>Mg(2+)</name>
        <dbReference type="ChEBI" id="CHEBI:18420"/>
    </ligand>
</feature>
<comment type="cofactor">
    <cofactor evidence="15">
        <name>Mg(2+)</name>
        <dbReference type="ChEBI" id="CHEBI:18420"/>
    </cofactor>
</comment>
<evidence type="ECO:0000256" key="2">
    <source>
        <dbReference type="ARBA" id="ARBA00004496"/>
    </source>
</evidence>
<dbReference type="PANTHER" id="PTHR11207">
    <property type="entry name" value="RIBONUCLEASE III"/>
    <property type="match status" value="1"/>
</dbReference>
<dbReference type="GO" id="GO:0006397">
    <property type="term" value="P:mRNA processing"/>
    <property type="evidence" value="ECO:0007669"/>
    <property type="project" value="UniProtKB-UniRule"/>
</dbReference>
<keyword evidence="5 15" id="KW-0963">Cytoplasm</keyword>
<proteinExistence type="inferred from homology"/>
<dbReference type="GO" id="GO:0005737">
    <property type="term" value="C:cytoplasm"/>
    <property type="evidence" value="ECO:0007669"/>
    <property type="project" value="UniProtKB-SubCell"/>
</dbReference>
<dbReference type="HAMAP" id="MF_00104">
    <property type="entry name" value="RNase_III"/>
    <property type="match status" value="1"/>
</dbReference>
<dbReference type="FunFam" id="3.30.160.20:FF:000003">
    <property type="entry name" value="Ribonuclease 3"/>
    <property type="match status" value="1"/>
</dbReference>
<keyword evidence="11 15" id="KW-0255">Endonuclease</keyword>
<evidence type="ECO:0000256" key="12">
    <source>
        <dbReference type="ARBA" id="ARBA00022801"/>
    </source>
</evidence>
<evidence type="ECO:0000259" key="17">
    <source>
        <dbReference type="PROSITE" id="PS50142"/>
    </source>
</evidence>
<feature type="binding site" evidence="15">
    <location>
        <position position="56"/>
    </location>
    <ligand>
        <name>Mg(2+)</name>
        <dbReference type="ChEBI" id="CHEBI:18420"/>
    </ligand>
</feature>
<dbReference type="PROSITE" id="PS50142">
    <property type="entry name" value="RNASE_3_2"/>
    <property type="match status" value="1"/>
</dbReference>
<dbReference type="PANTHER" id="PTHR11207:SF0">
    <property type="entry name" value="RIBONUCLEASE 3"/>
    <property type="match status" value="1"/>
</dbReference>
<dbReference type="Proteomes" id="UP000076964">
    <property type="component" value="Unassembled WGS sequence"/>
</dbReference>
<dbReference type="Pfam" id="PF00035">
    <property type="entry name" value="dsrm"/>
    <property type="match status" value="1"/>
</dbReference>
<comment type="subunit">
    <text evidence="4 15">Homodimer.</text>
</comment>
<gene>
    <name evidence="15" type="primary">rnc</name>
    <name evidence="18" type="ORF">TH606_00040</name>
</gene>
<evidence type="ECO:0000256" key="14">
    <source>
        <dbReference type="ARBA" id="ARBA00022884"/>
    </source>
</evidence>
<evidence type="ECO:0000256" key="13">
    <source>
        <dbReference type="ARBA" id="ARBA00022842"/>
    </source>
</evidence>
<dbReference type="GO" id="GO:0019843">
    <property type="term" value="F:rRNA binding"/>
    <property type="evidence" value="ECO:0007669"/>
    <property type="project" value="UniProtKB-KW"/>
</dbReference>
<dbReference type="STRING" id="1795632.TH606_00040"/>
<dbReference type="InterPro" id="IPR036389">
    <property type="entry name" value="RNase_III_sf"/>
</dbReference>
<comment type="subcellular location">
    <subcellularLocation>
        <location evidence="2 15">Cytoplasm</location>
    </subcellularLocation>
</comment>
<evidence type="ECO:0000256" key="10">
    <source>
        <dbReference type="ARBA" id="ARBA00022723"/>
    </source>
</evidence>
<keyword evidence="7 15" id="KW-0507">mRNA processing</keyword>
<dbReference type="InterPro" id="IPR011907">
    <property type="entry name" value="RNase_III"/>
</dbReference>
<dbReference type="GO" id="GO:0010468">
    <property type="term" value="P:regulation of gene expression"/>
    <property type="evidence" value="ECO:0007669"/>
    <property type="project" value="TreeGrafter"/>
</dbReference>
<keyword evidence="19" id="KW-1185">Reference proteome</keyword>
<dbReference type="GO" id="GO:0004525">
    <property type="term" value="F:ribonuclease III activity"/>
    <property type="evidence" value="ECO:0007669"/>
    <property type="project" value="UniProtKB-UniRule"/>
</dbReference>
<dbReference type="SUPFAM" id="SSF54768">
    <property type="entry name" value="dsRNA-binding domain-like"/>
    <property type="match status" value="1"/>
</dbReference>
<dbReference type="PROSITE" id="PS50137">
    <property type="entry name" value="DS_RBD"/>
    <property type="match status" value="1"/>
</dbReference>
<evidence type="ECO:0000313" key="18">
    <source>
        <dbReference type="EMBL" id="OAG28690.1"/>
    </source>
</evidence>
<keyword evidence="10 15" id="KW-0479">Metal-binding</keyword>
<keyword evidence="8 15" id="KW-0819">tRNA processing</keyword>
<dbReference type="OrthoDB" id="9805026at2"/>
<organism evidence="18 19">
    <name type="scientific">Thermodesulfatator autotrophicus</name>
    <dbReference type="NCBI Taxonomy" id="1795632"/>
    <lineage>
        <taxon>Bacteria</taxon>
        <taxon>Pseudomonadati</taxon>
        <taxon>Thermodesulfobacteriota</taxon>
        <taxon>Thermodesulfobacteria</taxon>
        <taxon>Thermodesulfobacteriales</taxon>
        <taxon>Thermodesulfatatoraceae</taxon>
        <taxon>Thermodesulfatator</taxon>
    </lineage>
</organism>
<evidence type="ECO:0000256" key="4">
    <source>
        <dbReference type="ARBA" id="ARBA00011738"/>
    </source>
</evidence>
<dbReference type="PROSITE" id="PS00517">
    <property type="entry name" value="RNASE_3_1"/>
    <property type="match status" value="1"/>
</dbReference>
<dbReference type="EMBL" id="LSFI01000001">
    <property type="protein sequence ID" value="OAG28690.1"/>
    <property type="molecule type" value="Genomic_DNA"/>
</dbReference>
<dbReference type="GO" id="GO:0042802">
    <property type="term" value="F:identical protein binding"/>
    <property type="evidence" value="ECO:0007669"/>
    <property type="project" value="UniProtKB-ARBA"/>
</dbReference>
<dbReference type="AlphaFoldDB" id="A0A177EBA6"/>
<feature type="active site" evidence="15">
    <location>
        <position position="133"/>
    </location>
</feature>
<comment type="caution">
    <text evidence="18">The sequence shown here is derived from an EMBL/GenBank/DDBJ whole genome shotgun (WGS) entry which is preliminary data.</text>
</comment>
<keyword evidence="14 15" id="KW-0694">RNA-binding</keyword>
<reference evidence="18 19" key="1">
    <citation type="submission" date="2016-02" db="EMBL/GenBank/DDBJ databases">
        <title>Draft genome sequence of Thermodesulfatator sp. S606.</title>
        <authorList>
            <person name="Lai Q."/>
            <person name="Cao J."/>
            <person name="Dupont S."/>
            <person name="Shao Z."/>
            <person name="Jebbar M."/>
            <person name="Alain K."/>
        </authorList>
    </citation>
    <scope>NUCLEOTIDE SEQUENCE [LARGE SCALE GENOMIC DNA]</scope>
    <source>
        <strain evidence="18 19">S606</strain>
    </source>
</reference>
<dbReference type="SUPFAM" id="SSF69065">
    <property type="entry name" value="RNase III domain-like"/>
    <property type="match status" value="1"/>
</dbReference>
<evidence type="ECO:0000259" key="16">
    <source>
        <dbReference type="PROSITE" id="PS50137"/>
    </source>
</evidence>
<dbReference type="FunFam" id="1.10.1520.10:FF:000001">
    <property type="entry name" value="Ribonuclease 3"/>
    <property type="match status" value="1"/>
</dbReference>
<comment type="similarity">
    <text evidence="3">Belongs to the ribonuclease III family.</text>
</comment>
<dbReference type="GO" id="GO:0006364">
    <property type="term" value="P:rRNA processing"/>
    <property type="evidence" value="ECO:0007669"/>
    <property type="project" value="UniProtKB-UniRule"/>
</dbReference>
<keyword evidence="15" id="KW-0699">rRNA-binding</keyword>
<keyword evidence="13 15" id="KW-0460">Magnesium</keyword>
<dbReference type="Gene3D" id="1.10.1520.10">
    <property type="entry name" value="Ribonuclease III domain"/>
    <property type="match status" value="1"/>
</dbReference>
<evidence type="ECO:0000256" key="5">
    <source>
        <dbReference type="ARBA" id="ARBA00022490"/>
    </source>
</evidence>
<dbReference type="CDD" id="cd10845">
    <property type="entry name" value="DSRM_RNAse_III_family"/>
    <property type="match status" value="1"/>
</dbReference>
<evidence type="ECO:0000313" key="19">
    <source>
        <dbReference type="Proteomes" id="UP000076964"/>
    </source>
</evidence>
<dbReference type="Gene3D" id="3.30.160.20">
    <property type="match status" value="1"/>
</dbReference>
<keyword evidence="9 15" id="KW-0540">Nuclease</keyword>
<dbReference type="SMART" id="SM00535">
    <property type="entry name" value="RIBOc"/>
    <property type="match status" value="1"/>
</dbReference>
<dbReference type="InterPro" id="IPR014720">
    <property type="entry name" value="dsRBD_dom"/>
</dbReference>
<comment type="function">
    <text evidence="15">Digests double-stranded RNA. Involved in the processing of primary rRNA transcript to yield the immediate precursors to the large and small rRNAs (23S and 16S). Processes some mRNAs, and tRNAs when they are encoded in the rRNA operon. Processes pre-crRNA and tracrRNA of type II CRISPR loci if present in the organism.</text>
</comment>
<protein>
    <recommendedName>
        <fullName evidence="15">Ribonuclease 3</fullName>
        <ecNumber evidence="15">3.1.26.3</ecNumber>
    </recommendedName>
    <alternativeName>
        <fullName evidence="15">Ribonuclease III</fullName>
        <shortName evidence="15">RNase III</shortName>
    </alternativeName>
</protein>
<evidence type="ECO:0000256" key="7">
    <source>
        <dbReference type="ARBA" id="ARBA00022664"/>
    </source>
</evidence>
<dbReference type="GO" id="GO:0008033">
    <property type="term" value="P:tRNA processing"/>
    <property type="evidence" value="ECO:0007669"/>
    <property type="project" value="UniProtKB-KW"/>
</dbReference>
<feature type="binding site" evidence="15">
    <location>
        <position position="130"/>
    </location>
    <ligand>
        <name>Mg(2+)</name>
        <dbReference type="ChEBI" id="CHEBI:18420"/>
    </ligand>
</feature>
<feature type="domain" description="RNase III" evidence="17">
    <location>
        <begin position="14"/>
        <end position="144"/>
    </location>
</feature>
<dbReference type="NCBIfam" id="TIGR02191">
    <property type="entry name" value="RNaseIII"/>
    <property type="match status" value="1"/>
</dbReference>
<dbReference type="InterPro" id="IPR000999">
    <property type="entry name" value="RNase_III_dom"/>
</dbReference>
<sequence length="248" mass="28339">MEEKDFLRENLKRLEELSQKLNIRLKNEALFLQALTHRSFIGDNPDWPYGDNERLEFLGDAVLGAIISHLLYDRFGRNYREGDLSKMRAWLVNEERLARIAQKLELEKLILLGTGEERGKGRKKPSILASAFEALIAAIYLDQGYDKAFQVVKALFSRILPQAEKGLLADHKTLLQEFTQALFKKTPKYILVKETGPEHAKKFFIEVKLEDETLASGKGPSKKAAEQAAAKKALKILEEKYGKHTRKN</sequence>
<evidence type="ECO:0000256" key="9">
    <source>
        <dbReference type="ARBA" id="ARBA00022722"/>
    </source>
</evidence>
<evidence type="ECO:0000256" key="15">
    <source>
        <dbReference type="HAMAP-Rule" id="MF_00104"/>
    </source>
</evidence>
<feature type="active site" evidence="15">
    <location>
        <position position="60"/>
    </location>
</feature>
<dbReference type="GO" id="GO:0046872">
    <property type="term" value="F:metal ion binding"/>
    <property type="evidence" value="ECO:0007669"/>
    <property type="project" value="UniProtKB-KW"/>
</dbReference>
<keyword evidence="12 15" id="KW-0378">Hydrolase</keyword>
<dbReference type="GO" id="GO:0003725">
    <property type="term" value="F:double-stranded RNA binding"/>
    <property type="evidence" value="ECO:0007669"/>
    <property type="project" value="TreeGrafter"/>
</dbReference>
<evidence type="ECO:0000256" key="11">
    <source>
        <dbReference type="ARBA" id="ARBA00022759"/>
    </source>
</evidence>
<dbReference type="Pfam" id="PF14622">
    <property type="entry name" value="Ribonucleas_3_3"/>
    <property type="match status" value="1"/>
</dbReference>
<evidence type="ECO:0000256" key="3">
    <source>
        <dbReference type="ARBA" id="ARBA00010183"/>
    </source>
</evidence>
<accession>A0A177EBA6</accession>
<comment type="catalytic activity">
    <reaction evidence="1 15">
        <text>Endonucleolytic cleavage to 5'-phosphomonoester.</text>
        <dbReference type="EC" id="3.1.26.3"/>
    </reaction>
</comment>
<evidence type="ECO:0000256" key="8">
    <source>
        <dbReference type="ARBA" id="ARBA00022694"/>
    </source>
</evidence>
<dbReference type="EC" id="3.1.26.3" evidence="15"/>
<dbReference type="SMART" id="SM00358">
    <property type="entry name" value="DSRM"/>
    <property type="match status" value="1"/>
</dbReference>